<proteinExistence type="predicted"/>
<dbReference type="Gramene" id="TuG1812G0600000756.01.T01">
    <property type="protein sequence ID" value="TuG1812G0600000756.01.T01"/>
    <property type="gene ID" value="TuG1812G0600000756.01"/>
</dbReference>
<sequence>MTAPDLASTRCPRPCLTSSWGPYSSGSSSSSPRLRPAASAPSARATTRRTARLPSSPCPPSTSPPALATSAPTPTTSSARRPSSWATRLGRCPAATCTTRTASCRGSHCVTHVSCAGTSCPQMWHGLLRAATPGLRLAVRRRRWLGLPFGGSLVEALLSGGSLVAGGPTRGSSPPSCLH</sequence>
<name>A0A8R7QNG0_TRIUA</name>
<feature type="compositionally biased region" description="Low complexity" evidence="1">
    <location>
        <begin position="64"/>
        <end position="85"/>
    </location>
</feature>
<reference evidence="2" key="3">
    <citation type="submission" date="2022-06" db="UniProtKB">
        <authorList>
            <consortium name="EnsemblPlants"/>
        </authorList>
    </citation>
    <scope>IDENTIFICATION</scope>
</reference>
<keyword evidence="3" id="KW-1185">Reference proteome</keyword>
<evidence type="ECO:0000256" key="1">
    <source>
        <dbReference type="SAM" id="MobiDB-lite"/>
    </source>
</evidence>
<protein>
    <submittedName>
        <fullName evidence="2">Uncharacterized protein</fullName>
    </submittedName>
</protein>
<dbReference type="Proteomes" id="UP000015106">
    <property type="component" value="Chromosome 6"/>
</dbReference>
<dbReference type="EnsemblPlants" id="TuG1812G0600000756.01.T01">
    <property type="protein sequence ID" value="TuG1812G0600000756.01.T01"/>
    <property type="gene ID" value="TuG1812G0600000756.01"/>
</dbReference>
<reference evidence="2" key="2">
    <citation type="submission" date="2018-03" db="EMBL/GenBank/DDBJ databases">
        <title>The Triticum urartu genome reveals the dynamic nature of wheat genome evolution.</title>
        <authorList>
            <person name="Ling H."/>
            <person name="Ma B."/>
            <person name="Shi X."/>
            <person name="Liu H."/>
            <person name="Dong L."/>
            <person name="Sun H."/>
            <person name="Cao Y."/>
            <person name="Gao Q."/>
            <person name="Zheng S."/>
            <person name="Li Y."/>
            <person name="Yu Y."/>
            <person name="Du H."/>
            <person name="Qi M."/>
            <person name="Li Y."/>
            <person name="Yu H."/>
            <person name="Cui Y."/>
            <person name="Wang N."/>
            <person name="Chen C."/>
            <person name="Wu H."/>
            <person name="Zhao Y."/>
            <person name="Zhang J."/>
            <person name="Li Y."/>
            <person name="Zhou W."/>
            <person name="Zhang B."/>
            <person name="Hu W."/>
            <person name="Eijk M."/>
            <person name="Tang J."/>
            <person name="Witsenboer H."/>
            <person name="Zhao S."/>
            <person name="Li Z."/>
            <person name="Zhang A."/>
            <person name="Wang D."/>
            <person name="Liang C."/>
        </authorList>
    </citation>
    <scope>NUCLEOTIDE SEQUENCE [LARGE SCALE GENOMIC DNA]</scope>
    <source>
        <strain evidence="2">cv. G1812</strain>
    </source>
</reference>
<feature type="compositionally biased region" description="Low complexity" evidence="1">
    <location>
        <begin position="17"/>
        <end position="45"/>
    </location>
</feature>
<accession>A0A8R7QNG0</accession>
<organism evidence="2 3">
    <name type="scientific">Triticum urartu</name>
    <name type="common">Red wild einkorn</name>
    <name type="synonym">Crithodium urartu</name>
    <dbReference type="NCBI Taxonomy" id="4572"/>
    <lineage>
        <taxon>Eukaryota</taxon>
        <taxon>Viridiplantae</taxon>
        <taxon>Streptophyta</taxon>
        <taxon>Embryophyta</taxon>
        <taxon>Tracheophyta</taxon>
        <taxon>Spermatophyta</taxon>
        <taxon>Magnoliopsida</taxon>
        <taxon>Liliopsida</taxon>
        <taxon>Poales</taxon>
        <taxon>Poaceae</taxon>
        <taxon>BOP clade</taxon>
        <taxon>Pooideae</taxon>
        <taxon>Triticodae</taxon>
        <taxon>Triticeae</taxon>
        <taxon>Triticinae</taxon>
        <taxon>Triticum</taxon>
    </lineage>
</organism>
<dbReference type="AlphaFoldDB" id="A0A8R7QNG0"/>
<evidence type="ECO:0000313" key="3">
    <source>
        <dbReference type="Proteomes" id="UP000015106"/>
    </source>
</evidence>
<feature type="region of interest" description="Disordered" evidence="1">
    <location>
        <begin position="1"/>
        <end position="85"/>
    </location>
</feature>
<evidence type="ECO:0000313" key="2">
    <source>
        <dbReference type="EnsemblPlants" id="TuG1812G0600000756.01.T01"/>
    </source>
</evidence>
<reference evidence="3" key="1">
    <citation type="journal article" date="2013" name="Nature">
        <title>Draft genome of the wheat A-genome progenitor Triticum urartu.</title>
        <authorList>
            <person name="Ling H.Q."/>
            <person name="Zhao S."/>
            <person name="Liu D."/>
            <person name="Wang J."/>
            <person name="Sun H."/>
            <person name="Zhang C."/>
            <person name="Fan H."/>
            <person name="Li D."/>
            <person name="Dong L."/>
            <person name="Tao Y."/>
            <person name="Gao C."/>
            <person name="Wu H."/>
            <person name="Li Y."/>
            <person name="Cui Y."/>
            <person name="Guo X."/>
            <person name="Zheng S."/>
            <person name="Wang B."/>
            <person name="Yu K."/>
            <person name="Liang Q."/>
            <person name="Yang W."/>
            <person name="Lou X."/>
            <person name="Chen J."/>
            <person name="Feng M."/>
            <person name="Jian J."/>
            <person name="Zhang X."/>
            <person name="Luo G."/>
            <person name="Jiang Y."/>
            <person name="Liu J."/>
            <person name="Wang Z."/>
            <person name="Sha Y."/>
            <person name="Zhang B."/>
            <person name="Wu H."/>
            <person name="Tang D."/>
            <person name="Shen Q."/>
            <person name="Xue P."/>
            <person name="Zou S."/>
            <person name="Wang X."/>
            <person name="Liu X."/>
            <person name="Wang F."/>
            <person name="Yang Y."/>
            <person name="An X."/>
            <person name="Dong Z."/>
            <person name="Zhang K."/>
            <person name="Zhang X."/>
            <person name="Luo M.C."/>
            <person name="Dvorak J."/>
            <person name="Tong Y."/>
            <person name="Wang J."/>
            <person name="Yang H."/>
            <person name="Li Z."/>
            <person name="Wang D."/>
            <person name="Zhang A."/>
            <person name="Wang J."/>
        </authorList>
    </citation>
    <scope>NUCLEOTIDE SEQUENCE</scope>
    <source>
        <strain evidence="3">cv. G1812</strain>
    </source>
</reference>